<proteinExistence type="predicted"/>
<reference evidence="2" key="1">
    <citation type="submission" date="2011-11" db="EMBL/GenBank/DDBJ databases">
        <title>Nucleotide Diversity and Divergence in the Loblolly Pine Gene Space.</title>
        <authorList>
            <person name="Neale D.B."/>
            <person name="Wegrzyn J.L."/>
            <person name="Lee J.M."/>
            <person name="Eckert A.J."/>
            <person name="Liechty J.D."/>
            <person name="Stevens K.A."/>
            <person name="Langley C.H."/>
        </authorList>
    </citation>
    <scope>NUCLEOTIDE SEQUENCE</scope>
    <source>
        <strain evidence="2">608</strain>
        <tissue evidence="2">Megagametophyte</tissue>
    </source>
</reference>
<dbReference type="AlphaFoldDB" id="K7NID3"/>
<accession>K7NID3</accession>
<feature type="non-terminal residue" evidence="2">
    <location>
        <position position="1"/>
    </location>
</feature>
<dbReference type="EMBL" id="JQ017613">
    <property type="protein sequence ID" value="AEX11599.1"/>
    <property type="molecule type" value="Genomic_DNA"/>
</dbReference>
<evidence type="ECO:0000259" key="1">
    <source>
        <dbReference type="Pfam" id="PF16487"/>
    </source>
</evidence>
<gene>
    <name evidence="2" type="ORF">0_15987_01</name>
</gene>
<feature type="non-terminal residue" evidence="2">
    <location>
        <position position="142"/>
    </location>
</feature>
<protein>
    <recommendedName>
        <fullName evidence="1">Protein argonaute Mid domain-containing protein</fullName>
    </recommendedName>
</protein>
<organism evidence="2">
    <name type="scientific">Pinus taeda</name>
    <name type="common">Loblolly pine</name>
    <dbReference type="NCBI Taxonomy" id="3352"/>
    <lineage>
        <taxon>Eukaryota</taxon>
        <taxon>Viridiplantae</taxon>
        <taxon>Streptophyta</taxon>
        <taxon>Embryophyta</taxon>
        <taxon>Tracheophyta</taxon>
        <taxon>Spermatophyta</taxon>
        <taxon>Pinopsida</taxon>
        <taxon>Pinidae</taxon>
        <taxon>Conifers I</taxon>
        <taxon>Pinales</taxon>
        <taxon>Pinaceae</taxon>
        <taxon>Pinus</taxon>
        <taxon>Pinus subgen. Pinus</taxon>
    </lineage>
</organism>
<evidence type="ECO:0000313" key="2">
    <source>
        <dbReference type="EMBL" id="AEX11599.1"/>
    </source>
</evidence>
<dbReference type="Gene3D" id="3.40.50.2300">
    <property type="match status" value="1"/>
</dbReference>
<feature type="domain" description="Protein argonaute Mid" evidence="1">
    <location>
        <begin position="37"/>
        <end position="96"/>
    </location>
</feature>
<dbReference type="Pfam" id="PF16487">
    <property type="entry name" value="ArgoMid"/>
    <property type="match status" value="1"/>
</dbReference>
<dbReference type="PANTHER" id="PTHR22891">
    <property type="entry name" value="EUKARYOTIC TRANSLATION INITIATION FACTOR 2C"/>
    <property type="match status" value="1"/>
</dbReference>
<sequence length="142" mass="15976">VVGDMTKVMGRVLEAPTLKLGDGGRNKQVIPPQEHRQWNLMSSHVFDGRRIQKWGLLSFTWDKPSTDLENIIKNFTSSLVRRCGEIGVAMNPSPFISESKPMVQFNDMKALQQTLLGVQVKAKGELQILIIAMEEKHPGYNT</sequence>
<name>K7NID3_PINTA</name>
<dbReference type="InterPro" id="IPR032473">
    <property type="entry name" value="Argonaute_Mid_dom"/>
</dbReference>